<sequence>MAQDEMETAKNDTLKYYDKNIRFKALPAALTVGTDGYRLAKTLLEPNYQGFSLQASTNILYNFYLTMEGGYENSTFEHSLATAKNRGQFLTYGVDFDLMPRNKSYSVIFIGARAGTATFSETLDYRILNEWESVSNSVTENGMQATWVEFVAGIRGNVYRGLFVGFTAKLKTGLNIKNEDNLALRPSFVPGYGKVNYNMGSNGGFEINLAYRFAFRRQYIKPMKIKKQKK</sequence>
<organism evidence="1 2">
    <name type="scientific">Aureibacter tunicatorum</name>
    <dbReference type="NCBI Taxonomy" id="866807"/>
    <lineage>
        <taxon>Bacteria</taxon>
        <taxon>Pseudomonadati</taxon>
        <taxon>Bacteroidota</taxon>
        <taxon>Cytophagia</taxon>
        <taxon>Cytophagales</taxon>
        <taxon>Persicobacteraceae</taxon>
        <taxon>Aureibacter</taxon>
    </lineage>
</organism>
<dbReference type="Pfam" id="PF19515">
    <property type="entry name" value="DUF6048"/>
    <property type="match status" value="1"/>
</dbReference>
<keyword evidence="2" id="KW-1185">Reference proteome</keyword>
<dbReference type="Proteomes" id="UP001185092">
    <property type="component" value="Unassembled WGS sequence"/>
</dbReference>
<evidence type="ECO:0000313" key="1">
    <source>
        <dbReference type="EMBL" id="MDR6238151.1"/>
    </source>
</evidence>
<reference evidence="1" key="1">
    <citation type="submission" date="2023-07" db="EMBL/GenBank/DDBJ databases">
        <title>Genomic Encyclopedia of Type Strains, Phase IV (KMG-IV): sequencing the most valuable type-strain genomes for metagenomic binning, comparative biology and taxonomic classification.</title>
        <authorList>
            <person name="Goeker M."/>
        </authorList>
    </citation>
    <scope>NUCLEOTIDE SEQUENCE</scope>
    <source>
        <strain evidence="1">DSM 26174</strain>
    </source>
</reference>
<dbReference type="InterPro" id="IPR046111">
    <property type="entry name" value="DUF6048"/>
</dbReference>
<gene>
    <name evidence="1" type="ORF">HNQ88_001127</name>
</gene>
<protein>
    <submittedName>
        <fullName evidence="1">Uncharacterized protein</fullName>
    </submittedName>
</protein>
<evidence type="ECO:0000313" key="2">
    <source>
        <dbReference type="Proteomes" id="UP001185092"/>
    </source>
</evidence>
<dbReference type="AlphaFoldDB" id="A0AAE4BR05"/>
<name>A0AAE4BR05_9BACT</name>
<accession>A0AAE4BR05</accession>
<dbReference type="EMBL" id="JAVDQD010000001">
    <property type="protein sequence ID" value="MDR6238151.1"/>
    <property type="molecule type" value="Genomic_DNA"/>
</dbReference>
<comment type="caution">
    <text evidence="1">The sequence shown here is derived from an EMBL/GenBank/DDBJ whole genome shotgun (WGS) entry which is preliminary data.</text>
</comment>
<proteinExistence type="predicted"/>